<protein>
    <submittedName>
        <fullName evidence="2">IS21 family transposase</fullName>
    </submittedName>
</protein>
<sequence>MLAMPEVNHIRKLRNEKSLSINAIVKRTGFSWETVKKYADEDQLPSEVIPKKRGMMYEEKWGEIVSDWLLEDYALKKKLRRNNKIIFQQLKELGFPGSYRTVCNFIAEWREKLMEDGETFKEEYDRLTHPPAEAQIDFGVTEAIQDGKVKDIHCLIMSMPYSNGGFTVPLPGENQQCFLEGLKLLFSQLGRVPRKLRIDNLPAAVVRARGKHGETVFTEGFLKFASHYGFEPQACNSRKGNEKGHVENKVGYVRYNFFTPSPVIRDLDHLEEMLIQKSKEDHERKHYKKGEPIKDLIEEEKKYCLALPENDYPVFSKQTVSANKYGEVLIDSEPIHIPTSYHYSQLYVITYWDSYKVISPNGEVLGEGPRPYMNKTRELPWASILRMWKRKPRSVSHSRYFNYLPGRITSYLSIESPELQKERIEWLMGLIVTYSMNEIDERFYELLPTKDYPSSEFGSHPYEVNWNMYDSLRPTELASEGKANIHE</sequence>
<dbReference type="PANTHER" id="PTHR35004">
    <property type="entry name" value="TRANSPOSASE RV3428C-RELATED"/>
    <property type="match status" value="1"/>
</dbReference>
<gene>
    <name evidence="2" type="ORF">FPQ13_12865</name>
</gene>
<comment type="caution">
    <text evidence="2">The sequence shown here is derived from an EMBL/GenBank/DDBJ whole genome shotgun (WGS) entry which is preliminary data.</text>
</comment>
<dbReference type="NCBIfam" id="NF033546">
    <property type="entry name" value="transpos_IS21"/>
    <property type="match status" value="1"/>
</dbReference>
<dbReference type="InterPro" id="IPR001584">
    <property type="entry name" value="Integrase_cat-core"/>
</dbReference>
<dbReference type="Proteomes" id="UP000316425">
    <property type="component" value="Unassembled WGS sequence"/>
</dbReference>
<name>A0A556P6C3_9BACI</name>
<evidence type="ECO:0000313" key="3">
    <source>
        <dbReference type="Proteomes" id="UP000316425"/>
    </source>
</evidence>
<proteinExistence type="predicted"/>
<feature type="domain" description="Integrase catalytic" evidence="1">
    <location>
        <begin position="126"/>
        <end position="301"/>
    </location>
</feature>
<dbReference type="GO" id="GO:0015074">
    <property type="term" value="P:DNA integration"/>
    <property type="evidence" value="ECO:0007669"/>
    <property type="project" value="InterPro"/>
</dbReference>
<accession>A0A556P6C3</accession>
<reference evidence="2 3" key="1">
    <citation type="submission" date="2019-07" db="EMBL/GenBank/DDBJ databases">
        <title>Allobacillus sp. nov. SKP isolated from shrimp paste of Euphausiacea.</title>
        <authorList>
            <person name="Kanchanasin P."/>
            <person name="Tanasupawat S."/>
            <person name="Shi W."/>
            <person name="Wu L."/>
            <person name="Ma J."/>
        </authorList>
    </citation>
    <scope>NUCLEOTIDE SEQUENCE [LARGE SCALE GENOMIC DNA]</scope>
    <source>
        <strain evidence="2 3">SKP4-8</strain>
    </source>
</reference>
<dbReference type="EMBL" id="VMHE01000053">
    <property type="protein sequence ID" value="TSJ59941.1"/>
    <property type="molecule type" value="Genomic_DNA"/>
</dbReference>
<dbReference type="OrthoDB" id="92877at2"/>
<evidence type="ECO:0000259" key="1">
    <source>
        <dbReference type="PROSITE" id="PS50994"/>
    </source>
</evidence>
<evidence type="ECO:0000313" key="2">
    <source>
        <dbReference type="EMBL" id="TSJ59941.1"/>
    </source>
</evidence>
<dbReference type="AlphaFoldDB" id="A0A556P6C3"/>
<dbReference type="PROSITE" id="PS50994">
    <property type="entry name" value="INTEGRASE"/>
    <property type="match status" value="1"/>
</dbReference>
<organism evidence="2 3">
    <name type="scientific">Allobacillus salarius</name>
    <dbReference type="NCBI Taxonomy" id="1955272"/>
    <lineage>
        <taxon>Bacteria</taxon>
        <taxon>Bacillati</taxon>
        <taxon>Bacillota</taxon>
        <taxon>Bacilli</taxon>
        <taxon>Bacillales</taxon>
        <taxon>Bacillaceae</taxon>
        <taxon>Allobacillus</taxon>
    </lineage>
</organism>
<dbReference type="PANTHER" id="PTHR35004:SF7">
    <property type="entry name" value="INTEGRASE PROTEIN"/>
    <property type="match status" value="1"/>
</dbReference>
<keyword evidence="3" id="KW-1185">Reference proteome</keyword>